<dbReference type="EMBL" id="CM001223">
    <property type="protein sequence ID" value="KEH21788.1"/>
    <property type="molecule type" value="Genomic_DNA"/>
</dbReference>
<accession>A0A072TY38</accession>
<evidence type="ECO:0000256" key="1">
    <source>
        <dbReference type="SAM" id="SignalP"/>
    </source>
</evidence>
<name>A0A072TY38_MEDTR</name>
<proteinExistence type="predicted"/>
<reference evidence="2 4" key="1">
    <citation type="journal article" date="2011" name="Nature">
        <title>The Medicago genome provides insight into the evolution of rhizobial symbioses.</title>
        <authorList>
            <person name="Young N.D."/>
            <person name="Debelle F."/>
            <person name="Oldroyd G.E."/>
            <person name="Geurts R."/>
            <person name="Cannon S.B."/>
            <person name="Udvardi M.K."/>
            <person name="Benedito V.A."/>
            <person name="Mayer K.F."/>
            <person name="Gouzy J."/>
            <person name="Schoof H."/>
            <person name="Van de Peer Y."/>
            <person name="Proost S."/>
            <person name="Cook D.R."/>
            <person name="Meyers B.C."/>
            <person name="Spannagl M."/>
            <person name="Cheung F."/>
            <person name="De Mita S."/>
            <person name="Krishnakumar V."/>
            <person name="Gundlach H."/>
            <person name="Zhou S."/>
            <person name="Mudge J."/>
            <person name="Bharti A.K."/>
            <person name="Murray J.D."/>
            <person name="Naoumkina M.A."/>
            <person name="Rosen B."/>
            <person name="Silverstein K.A."/>
            <person name="Tang H."/>
            <person name="Rombauts S."/>
            <person name="Zhao P.X."/>
            <person name="Zhou P."/>
            <person name="Barbe V."/>
            <person name="Bardou P."/>
            <person name="Bechner M."/>
            <person name="Bellec A."/>
            <person name="Berger A."/>
            <person name="Berges H."/>
            <person name="Bidwell S."/>
            <person name="Bisseling T."/>
            <person name="Choisne N."/>
            <person name="Couloux A."/>
            <person name="Denny R."/>
            <person name="Deshpande S."/>
            <person name="Dai X."/>
            <person name="Doyle J.J."/>
            <person name="Dudez A.M."/>
            <person name="Farmer A.D."/>
            <person name="Fouteau S."/>
            <person name="Franken C."/>
            <person name="Gibelin C."/>
            <person name="Gish J."/>
            <person name="Goldstein S."/>
            <person name="Gonzalez A.J."/>
            <person name="Green P.J."/>
            <person name="Hallab A."/>
            <person name="Hartog M."/>
            <person name="Hua A."/>
            <person name="Humphray S.J."/>
            <person name="Jeong D.H."/>
            <person name="Jing Y."/>
            <person name="Jocker A."/>
            <person name="Kenton S.M."/>
            <person name="Kim D.J."/>
            <person name="Klee K."/>
            <person name="Lai H."/>
            <person name="Lang C."/>
            <person name="Lin S."/>
            <person name="Macmil S.L."/>
            <person name="Magdelenat G."/>
            <person name="Matthews L."/>
            <person name="McCorrison J."/>
            <person name="Monaghan E.L."/>
            <person name="Mun J.H."/>
            <person name="Najar F.Z."/>
            <person name="Nicholson C."/>
            <person name="Noirot C."/>
            <person name="O'Bleness M."/>
            <person name="Paule C.R."/>
            <person name="Poulain J."/>
            <person name="Prion F."/>
            <person name="Qin B."/>
            <person name="Qu C."/>
            <person name="Retzel E.F."/>
            <person name="Riddle C."/>
            <person name="Sallet E."/>
            <person name="Samain S."/>
            <person name="Samson N."/>
            <person name="Sanders I."/>
            <person name="Saurat O."/>
            <person name="Scarpelli C."/>
            <person name="Schiex T."/>
            <person name="Segurens B."/>
            <person name="Severin A.J."/>
            <person name="Sherrier D.J."/>
            <person name="Shi R."/>
            <person name="Sims S."/>
            <person name="Singer S.R."/>
            <person name="Sinharoy S."/>
            <person name="Sterck L."/>
            <person name="Viollet A."/>
            <person name="Wang B.B."/>
            <person name="Wang K."/>
            <person name="Wang M."/>
            <person name="Wang X."/>
            <person name="Warfsmann J."/>
            <person name="Weissenbach J."/>
            <person name="White D.D."/>
            <person name="White J.D."/>
            <person name="Wiley G.B."/>
            <person name="Wincker P."/>
            <person name="Xing Y."/>
            <person name="Yang L."/>
            <person name="Yao Z."/>
            <person name="Ying F."/>
            <person name="Zhai J."/>
            <person name="Zhou L."/>
            <person name="Zuber A."/>
            <person name="Denarie J."/>
            <person name="Dixon R.A."/>
            <person name="May G.D."/>
            <person name="Schwartz D.C."/>
            <person name="Rogers J."/>
            <person name="Quetier F."/>
            <person name="Town C.D."/>
            <person name="Roe B.A."/>
        </authorList>
    </citation>
    <scope>NUCLEOTIDE SEQUENCE [LARGE SCALE GENOMIC DNA]</scope>
    <source>
        <strain evidence="2">A17</strain>
        <strain evidence="3 4">cv. Jemalong A17</strain>
    </source>
</reference>
<dbReference type="Proteomes" id="UP000002051">
    <property type="component" value="Unassembled WGS sequence"/>
</dbReference>
<dbReference type="EnsemblPlants" id="KEH21788">
    <property type="protein sequence ID" value="KEH21788"/>
    <property type="gene ID" value="MTR_7g017980"/>
</dbReference>
<keyword evidence="1" id="KW-0732">Signal</keyword>
<dbReference type="AlphaFoldDB" id="A0A072TY38"/>
<evidence type="ECO:0000313" key="2">
    <source>
        <dbReference type="EMBL" id="KEH21788.1"/>
    </source>
</evidence>
<reference evidence="2 4" key="2">
    <citation type="journal article" date="2014" name="BMC Genomics">
        <title>An improved genome release (version Mt4.0) for the model legume Medicago truncatula.</title>
        <authorList>
            <person name="Tang H."/>
            <person name="Krishnakumar V."/>
            <person name="Bidwell S."/>
            <person name="Rosen B."/>
            <person name="Chan A."/>
            <person name="Zhou S."/>
            <person name="Gentzbittel L."/>
            <person name="Childs K.L."/>
            <person name="Yandell M."/>
            <person name="Gundlach H."/>
            <person name="Mayer K.F."/>
            <person name="Schwartz D.C."/>
            <person name="Town C.D."/>
        </authorList>
    </citation>
    <scope>GENOME REANNOTATION</scope>
    <source>
        <strain evidence="2">A17</strain>
        <strain evidence="3 4">cv. Jemalong A17</strain>
    </source>
</reference>
<dbReference type="HOGENOM" id="CLU_2376046_0_0_1"/>
<feature type="signal peptide" evidence="1">
    <location>
        <begin position="1"/>
        <end position="22"/>
    </location>
</feature>
<sequence length="95" mass="10341">MKLGNTLLIVAALFTLFTYGSAKFCFQDLTNNGDCSKNSCEQEFVESFGSGSQPYGCRCDTTLDNKHICSCCASCGPNAKGLVCPPPHRPKTRFF</sequence>
<protein>
    <submittedName>
        <fullName evidence="2">SCR</fullName>
    </submittedName>
</protein>
<keyword evidence="4" id="KW-1185">Reference proteome</keyword>
<feature type="chain" id="PRO_5014499113" evidence="1">
    <location>
        <begin position="23"/>
        <end position="95"/>
    </location>
</feature>
<gene>
    <name evidence="2" type="ordered locus">MTR_7g017980</name>
</gene>
<organism evidence="2 4">
    <name type="scientific">Medicago truncatula</name>
    <name type="common">Barrel medic</name>
    <name type="synonym">Medicago tribuloides</name>
    <dbReference type="NCBI Taxonomy" id="3880"/>
    <lineage>
        <taxon>Eukaryota</taxon>
        <taxon>Viridiplantae</taxon>
        <taxon>Streptophyta</taxon>
        <taxon>Embryophyta</taxon>
        <taxon>Tracheophyta</taxon>
        <taxon>Spermatophyta</taxon>
        <taxon>Magnoliopsida</taxon>
        <taxon>eudicotyledons</taxon>
        <taxon>Gunneridae</taxon>
        <taxon>Pentapetalae</taxon>
        <taxon>rosids</taxon>
        <taxon>fabids</taxon>
        <taxon>Fabales</taxon>
        <taxon>Fabaceae</taxon>
        <taxon>Papilionoideae</taxon>
        <taxon>50 kb inversion clade</taxon>
        <taxon>NPAAA clade</taxon>
        <taxon>Hologalegina</taxon>
        <taxon>IRL clade</taxon>
        <taxon>Trifolieae</taxon>
        <taxon>Medicago</taxon>
    </lineage>
</organism>
<reference evidence="3" key="3">
    <citation type="submission" date="2015-04" db="UniProtKB">
        <authorList>
            <consortium name="EnsemblPlants"/>
        </authorList>
    </citation>
    <scope>IDENTIFICATION</scope>
    <source>
        <strain evidence="3">cv. Jemalong A17</strain>
    </source>
</reference>
<evidence type="ECO:0000313" key="3">
    <source>
        <dbReference type="EnsemblPlants" id="KEH21788"/>
    </source>
</evidence>
<evidence type="ECO:0000313" key="4">
    <source>
        <dbReference type="Proteomes" id="UP000002051"/>
    </source>
</evidence>